<reference evidence="2 3" key="1">
    <citation type="submission" date="2018-07" db="EMBL/GenBank/DDBJ databases">
        <title>Genomic Encyclopedia of Type Strains, Phase IV (KMG-IV): sequencing the most valuable type-strain genomes for metagenomic binning, comparative biology and taxonomic classification.</title>
        <authorList>
            <person name="Goeker M."/>
        </authorList>
    </citation>
    <scope>NUCLEOTIDE SEQUENCE [LARGE SCALE GENOMIC DNA]</scope>
    <source>
        <strain evidence="2 3">DSM 14364</strain>
    </source>
</reference>
<organism evidence="2 3">
    <name type="scientific">Microvirga subterranea</name>
    <dbReference type="NCBI Taxonomy" id="186651"/>
    <lineage>
        <taxon>Bacteria</taxon>
        <taxon>Pseudomonadati</taxon>
        <taxon>Pseudomonadota</taxon>
        <taxon>Alphaproteobacteria</taxon>
        <taxon>Hyphomicrobiales</taxon>
        <taxon>Methylobacteriaceae</taxon>
        <taxon>Microvirga</taxon>
    </lineage>
</organism>
<gene>
    <name evidence="2" type="ORF">DES45_101872</name>
</gene>
<comment type="caution">
    <text evidence="2">The sequence shown here is derived from an EMBL/GenBank/DDBJ whole genome shotgun (WGS) entry which is preliminary data.</text>
</comment>
<dbReference type="AlphaFoldDB" id="A0A370HXC3"/>
<evidence type="ECO:0000256" key="1">
    <source>
        <dbReference type="SAM" id="MobiDB-lite"/>
    </source>
</evidence>
<dbReference type="OrthoDB" id="8021489at2"/>
<proteinExistence type="predicted"/>
<dbReference type="EMBL" id="QQBB01000001">
    <property type="protein sequence ID" value="RDI62601.1"/>
    <property type="molecule type" value="Genomic_DNA"/>
</dbReference>
<evidence type="ECO:0000313" key="3">
    <source>
        <dbReference type="Proteomes" id="UP000254925"/>
    </source>
</evidence>
<protein>
    <submittedName>
        <fullName evidence="2">Uncharacterized protein</fullName>
    </submittedName>
</protein>
<evidence type="ECO:0000313" key="2">
    <source>
        <dbReference type="EMBL" id="RDI62601.1"/>
    </source>
</evidence>
<dbReference type="RefSeq" id="WP_114768698.1">
    <property type="nucleotide sequence ID" value="NZ_QQBB01000001.1"/>
</dbReference>
<dbReference type="Proteomes" id="UP000254925">
    <property type="component" value="Unassembled WGS sequence"/>
</dbReference>
<name>A0A370HXC3_9HYPH</name>
<feature type="region of interest" description="Disordered" evidence="1">
    <location>
        <begin position="26"/>
        <end position="61"/>
    </location>
</feature>
<accession>A0A370HXC3</accession>
<sequence>MPVLDAKALKTDPEGAAFLLSVLRRSPAPMTKPAPRPNAMQARPGKPAEGPVPASPSTVSV</sequence>
<keyword evidence="3" id="KW-1185">Reference proteome</keyword>